<dbReference type="AlphaFoldDB" id="A0ABD0KRY3"/>
<evidence type="ECO:0000313" key="4">
    <source>
        <dbReference type="Proteomes" id="UP001519460"/>
    </source>
</evidence>
<gene>
    <name evidence="3" type="ORF">BaRGS_00019022</name>
</gene>
<dbReference type="Proteomes" id="UP001519460">
    <property type="component" value="Unassembled WGS sequence"/>
</dbReference>
<keyword evidence="2" id="KW-1133">Transmembrane helix</keyword>
<keyword evidence="2" id="KW-0812">Transmembrane</keyword>
<evidence type="ECO:0000256" key="2">
    <source>
        <dbReference type="SAM" id="Phobius"/>
    </source>
</evidence>
<organism evidence="3 4">
    <name type="scientific">Batillaria attramentaria</name>
    <dbReference type="NCBI Taxonomy" id="370345"/>
    <lineage>
        <taxon>Eukaryota</taxon>
        <taxon>Metazoa</taxon>
        <taxon>Spiralia</taxon>
        <taxon>Lophotrochozoa</taxon>
        <taxon>Mollusca</taxon>
        <taxon>Gastropoda</taxon>
        <taxon>Caenogastropoda</taxon>
        <taxon>Sorbeoconcha</taxon>
        <taxon>Cerithioidea</taxon>
        <taxon>Batillariidae</taxon>
        <taxon>Batillaria</taxon>
    </lineage>
</organism>
<feature type="transmembrane region" description="Helical" evidence="2">
    <location>
        <begin position="296"/>
        <end position="320"/>
    </location>
</feature>
<keyword evidence="4" id="KW-1185">Reference proteome</keyword>
<dbReference type="EMBL" id="JACVVK020000135">
    <property type="protein sequence ID" value="KAK7489627.1"/>
    <property type="molecule type" value="Genomic_DNA"/>
</dbReference>
<evidence type="ECO:0000313" key="3">
    <source>
        <dbReference type="EMBL" id="KAK7489627.1"/>
    </source>
</evidence>
<name>A0ABD0KRY3_9CAEN</name>
<sequence length="547" mass="59642">IDVVPGVGTQPVIRTGERARRAELDGRAQNVMSVPQDSLAVIVNRRVVWVVTRFVILTLGNVRAEKDGSEQLVKRLVESHGEKPSLPSRGKDVDIPANGKCVPSVTTTTVCLASPPLRPVSRVAHGVVTRVTDRLDTVHVGRDGNRHIVIRLVCLVSLATRVFHRAQTALVLGSVANRRVNVKLAVLRVGLVQLVPNHVGLIHSALVERGEGGRLCGAGRWSEEGQRRLRLTVVRGFGGYTAPSLARRPEDSSATSTPADPRPWLRRLPAPSLARRPEDRSATWTPGTVPGRNTGAIVGAVLGAGVFIGICVLLGAFLIIRSRRSRTPSQSQEFSGNMTSRVQEKETAVDFSGDSDRQSEGPAREQDDGSDNYDKLASYENSDDIKPYTSLQTNQPSTHGPHTRKTTDNRYNLREPFTLCHKDAYCLHTMYTGLVRCKPDTVGNPRYMTNTIVLVDQTPVFTFPSNKDNIQSRTVITNNLPLRGDIIRFTKTSAYVGLCELQVEGCVSGSYGAQCQETCSQPVGCQPCDSITGNCTCRTGWSPPQCQ</sequence>
<keyword evidence="2" id="KW-0472">Membrane</keyword>
<evidence type="ECO:0000256" key="1">
    <source>
        <dbReference type="SAM" id="MobiDB-lite"/>
    </source>
</evidence>
<feature type="non-terminal residue" evidence="3">
    <location>
        <position position="1"/>
    </location>
</feature>
<comment type="caution">
    <text evidence="3">The sequence shown here is derived from an EMBL/GenBank/DDBJ whole genome shotgun (WGS) entry which is preliminary data.</text>
</comment>
<evidence type="ECO:0008006" key="5">
    <source>
        <dbReference type="Google" id="ProtNLM"/>
    </source>
</evidence>
<feature type="compositionally biased region" description="Polar residues" evidence="1">
    <location>
        <begin position="389"/>
        <end position="400"/>
    </location>
</feature>
<protein>
    <recommendedName>
        <fullName evidence="5">EGF-like domain-containing protein</fullName>
    </recommendedName>
</protein>
<proteinExistence type="predicted"/>
<feature type="region of interest" description="Disordered" evidence="1">
    <location>
        <begin position="325"/>
        <end position="410"/>
    </location>
</feature>
<accession>A0ABD0KRY3</accession>
<feature type="non-terminal residue" evidence="3">
    <location>
        <position position="547"/>
    </location>
</feature>
<feature type="region of interest" description="Disordered" evidence="1">
    <location>
        <begin position="244"/>
        <end position="292"/>
    </location>
</feature>
<dbReference type="Gene3D" id="2.170.300.10">
    <property type="entry name" value="Tie2 ligand-binding domain superfamily"/>
    <property type="match status" value="1"/>
</dbReference>
<reference evidence="3 4" key="1">
    <citation type="journal article" date="2023" name="Sci. Data">
        <title>Genome assembly of the Korean intertidal mud-creeper Batillaria attramentaria.</title>
        <authorList>
            <person name="Patra A.K."/>
            <person name="Ho P.T."/>
            <person name="Jun S."/>
            <person name="Lee S.J."/>
            <person name="Kim Y."/>
            <person name="Won Y.J."/>
        </authorList>
    </citation>
    <scope>NUCLEOTIDE SEQUENCE [LARGE SCALE GENOMIC DNA]</scope>
    <source>
        <strain evidence="3">Wonlab-2016</strain>
    </source>
</reference>
<feature type="compositionally biased region" description="Basic and acidic residues" evidence="1">
    <location>
        <begin position="342"/>
        <end position="367"/>
    </location>
</feature>